<evidence type="ECO:0000313" key="2">
    <source>
        <dbReference type="EMBL" id="AJO61896.1"/>
    </source>
</evidence>
<feature type="transmembrane region" description="Helical" evidence="1">
    <location>
        <begin position="76"/>
        <end position="100"/>
    </location>
</feature>
<keyword evidence="1" id="KW-1133">Transmembrane helix</keyword>
<sequence length="153" mass="18147">MLDMLCSIMMVFFFNLMFIMTPVVMLLNILIISLMMSCMLAILYSNWFAYMIFLIYVGGMLVMFSYFVAMSPNQIMYLNVFVLSLFIFFLIMTMLLYSKYYMPFSFSYKSSFYMMYSSSYFYMLILLISLLLLMMLVVVKLVNTSEGPLRPFK</sequence>
<keyword evidence="1" id="KW-0812">Transmembrane</keyword>
<gene>
    <name evidence="2" type="primary">ND6</name>
</gene>
<dbReference type="AlphaFoldDB" id="A0A0F6PBN1"/>
<name>A0A0F6PBN1_WHICA</name>
<dbReference type="EMBL" id="KM655838">
    <property type="protein sequence ID" value="AJO61896.1"/>
    <property type="molecule type" value="Genomic_DNA"/>
</dbReference>
<evidence type="ECO:0000256" key="1">
    <source>
        <dbReference type="SAM" id="Phobius"/>
    </source>
</evidence>
<accession>A0A0F6PBN1</accession>
<reference evidence="2" key="1">
    <citation type="journal article" date="2015" name="Belg. J. Zool.">
        <title>Complete mitochondrial genome of Whitmania laevis (Annelida, Hirudinea) and comparative analyses within Whitmania mitochondrial genomes.</title>
        <authorList>
            <person name="Ye F."/>
            <person name="Liu T."/>
            <person name="Zhu W."/>
            <person name="You P."/>
        </authorList>
    </citation>
    <scope>NUCLEOTIDE SEQUENCE</scope>
</reference>
<feature type="transmembrane region" description="Helical" evidence="1">
    <location>
        <begin position="48"/>
        <end position="69"/>
    </location>
</feature>
<feature type="transmembrane region" description="Helical" evidence="1">
    <location>
        <begin position="120"/>
        <end position="143"/>
    </location>
</feature>
<proteinExistence type="predicted"/>
<geneLocation type="mitochondrion" evidence="2"/>
<feature type="transmembrane region" description="Helical" evidence="1">
    <location>
        <begin position="12"/>
        <end position="42"/>
    </location>
</feature>
<keyword evidence="2" id="KW-0496">Mitochondrion</keyword>
<protein>
    <submittedName>
        <fullName evidence="2">NADH dehydrogenase subunit 6</fullName>
    </submittedName>
</protein>
<keyword evidence="1" id="KW-0472">Membrane</keyword>
<organism evidence="2">
    <name type="scientific">Whitmania acranulata</name>
    <name type="common">Leech</name>
    <dbReference type="NCBI Taxonomy" id="1329092"/>
    <lineage>
        <taxon>Eukaryota</taxon>
        <taxon>Metazoa</taxon>
        <taxon>Spiralia</taxon>
        <taxon>Lophotrochozoa</taxon>
        <taxon>Annelida</taxon>
        <taxon>Clitellata</taxon>
        <taxon>Hirudinea</taxon>
        <taxon>Hirudinida</taxon>
        <taxon>Hirudiniformes</taxon>
        <taxon>Haemopidae</taxon>
        <taxon>Whitmania</taxon>
    </lineage>
</organism>